<protein>
    <recommendedName>
        <fullName evidence="14">Zinc metalloprotease</fullName>
    </recommendedName>
</protein>
<keyword evidence="4 14" id="KW-0645">Protease</keyword>
<evidence type="ECO:0000256" key="17">
    <source>
        <dbReference type="PROSITE-ProRule" id="PRU00703"/>
    </source>
</evidence>
<evidence type="ECO:0000256" key="14">
    <source>
        <dbReference type="PIRNR" id="PIRNR006404"/>
    </source>
</evidence>
<dbReference type="Pfam" id="PF00571">
    <property type="entry name" value="CBS"/>
    <property type="match status" value="2"/>
</dbReference>
<evidence type="ECO:0000256" key="10">
    <source>
        <dbReference type="ARBA" id="ARBA00022989"/>
    </source>
</evidence>
<dbReference type="AlphaFoldDB" id="A0A348G5A9"/>
<keyword evidence="9 14" id="KW-0862">Zinc</keyword>
<dbReference type="Gene3D" id="3.10.580.10">
    <property type="entry name" value="CBS-domain"/>
    <property type="match status" value="1"/>
</dbReference>
<feature type="transmembrane region" description="Helical" evidence="14">
    <location>
        <begin position="21"/>
        <end position="39"/>
    </location>
</feature>
<dbReference type="InterPro" id="IPR008915">
    <property type="entry name" value="Peptidase_M50"/>
</dbReference>
<reference evidence="19 20" key="1">
    <citation type="submission" date="2018-08" db="EMBL/GenBank/DDBJ databases">
        <title>Complete genome sequencing of Blastochloris tepida GI.</title>
        <authorList>
            <person name="Tsukatani Y."/>
            <person name="Mori H."/>
        </authorList>
    </citation>
    <scope>NUCLEOTIDE SEQUENCE [LARGE SCALE GENOMIC DNA]</scope>
    <source>
        <strain evidence="19 20">GI</strain>
    </source>
</reference>
<evidence type="ECO:0000313" key="19">
    <source>
        <dbReference type="EMBL" id="BBF94742.1"/>
    </source>
</evidence>
<feature type="domain" description="CBS" evidence="18">
    <location>
        <begin position="238"/>
        <end position="297"/>
    </location>
</feature>
<dbReference type="EMBL" id="AP018907">
    <property type="protein sequence ID" value="BBF94742.1"/>
    <property type="molecule type" value="Genomic_DNA"/>
</dbReference>
<dbReference type="PANTHER" id="PTHR39188">
    <property type="entry name" value="MEMBRANE-ASSOCIATED ZINC METALLOPROTEASE M50B"/>
    <property type="match status" value="1"/>
</dbReference>
<comment type="similarity">
    <text evidence="2 14">Belongs to the peptidase M50B family.</text>
</comment>
<dbReference type="Pfam" id="PF02163">
    <property type="entry name" value="Peptidase_M50"/>
    <property type="match status" value="2"/>
</dbReference>
<dbReference type="GO" id="GO:0005886">
    <property type="term" value="C:plasma membrane"/>
    <property type="evidence" value="ECO:0007669"/>
    <property type="project" value="UniProtKB-SubCell"/>
</dbReference>
<keyword evidence="5 14" id="KW-0812">Transmembrane</keyword>
<dbReference type="GO" id="GO:0006508">
    <property type="term" value="P:proteolysis"/>
    <property type="evidence" value="ECO:0007669"/>
    <property type="project" value="UniProtKB-KW"/>
</dbReference>
<keyword evidence="13 14" id="KW-0472">Membrane</keyword>
<keyword evidence="3 14" id="KW-1003">Cell membrane</keyword>
<gene>
    <name evidence="19" type="ORF">BLTE_34270</name>
</gene>
<comment type="cofactor">
    <cofactor evidence="14 16">
        <name>Zn(2+)</name>
        <dbReference type="ChEBI" id="CHEBI:29105"/>
    </cofactor>
    <text evidence="14 16">Binds 1 zinc ion per subunit.</text>
</comment>
<feature type="transmembrane region" description="Helical" evidence="14">
    <location>
        <begin position="192"/>
        <end position="216"/>
    </location>
</feature>
<keyword evidence="20" id="KW-1185">Reference proteome</keyword>
<evidence type="ECO:0000256" key="15">
    <source>
        <dbReference type="PIRSR" id="PIRSR006404-1"/>
    </source>
</evidence>
<keyword evidence="11 14" id="KW-0482">Metalloprotease</keyword>
<feature type="transmembrane region" description="Helical" evidence="14">
    <location>
        <begin position="45"/>
        <end position="65"/>
    </location>
</feature>
<feature type="transmembrane region" description="Helical" evidence="14">
    <location>
        <begin position="165"/>
        <end position="186"/>
    </location>
</feature>
<dbReference type="KEGG" id="blag:BLTE_34270"/>
<evidence type="ECO:0000256" key="7">
    <source>
        <dbReference type="ARBA" id="ARBA00022737"/>
    </source>
</evidence>
<feature type="active site" evidence="15">
    <location>
        <position position="59"/>
    </location>
</feature>
<keyword evidence="12 17" id="KW-0129">CBS domain</keyword>
<dbReference type="Proteomes" id="UP000266934">
    <property type="component" value="Chromosome"/>
</dbReference>
<feature type="domain" description="CBS" evidence="18">
    <location>
        <begin position="300"/>
        <end position="359"/>
    </location>
</feature>
<dbReference type="SUPFAM" id="SSF54631">
    <property type="entry name" value="CBS-domain pair"/>
    <property type="match status" value="1"/>
</dbReference>
<dbReference type="InterPro" id="IPR000644">
    <property type="entry name" value="CBS_dom"/>
</dbReference>
<dbReference type="PANTHER" id="PTHR39188:SF3">
    <property type="entry name" value="STAGE IV SPORULATION PROTEIN FB"/>
    <property type="match status" value="1"/>
</dbReference>
<accession>A0A348G5A9</accession>
<feature type="transmembrane region" description="Helical" evidence="14">
    <location>
        <begin position="98"/>
        <end position="118"/>
    </location>
</feature>
<dbReference type="GO" id="GO:0008237">
    <property type="term" value="F:metallopeptidase activity"/>
    <property type="evidence" value="ECO:0007669"/>
    <property type="project" value="UniProtKB-UniRule"/>
</dbReference>
<evidence type="ECO:0000256" key="11">
    <source>
        <dbReference type="ARBA" id="ARBA00023049"/>
    </source>
</evidence>
<keyword evidence="6 14" id="KW-0479">Metal-binding</keyword>
<evidence type="ECO:0000256" key="4">
    <source>
        <dbReference type="ARBA" id="ARBA00022670"/>
    </source>
</evidence>
<evidence type="ECO:0000256" key="5">
    <source>
        <dbReference type="ARBA" id="ARBA00022692"/>
    </source>
</evidence>
<evidence type="ECO:0000256" key="6">
    <source>
        <dbReference type="ARBA" id="ARBA00022723"/>
    </source>
</evidence>
<evidence type="ECO:0000313" key="20">
    <source>
        <dbReference type="Proteomes" id="UP000266934"/>
    </source>
</evidence>
<feature type="transmembrane region" description="Helical" evidence="14">
    <location>
        <begin position="138"/>
        <end position="158"/>
    </location>
</feature>
<evidence type="ECO:0000256" key="9">
    <source>
        <dbReference type="ARBA" id="ARBA00022833"/>
    </source>
</evidence>
<name>A0A348G5A9_9HYPH</name>
<evidence type="ECO:0000256" key="16">
    <source>
        <dbReference type="PIRSR" id="PIRSR006404-2"/>
    </source>
</evidence>
<sequence length="368" mass="39275">MVWSFALGRIAGTVVRIHLTFVLLLAAVAIAGYVVGGLAEAADALAFVVLLFACVLAHEFGHIFAARRYGIRTPDVTMLPIGGLAMLERMPEKSGEELAVALAGPAINIIIAGVLVLVMMGMDDIHSVDEILSPGGSLIGRLTLANLIVAGFNLIPAFPMDGGRVLRALLATRMSYPGATTAAAWIGRVVAVPLAIFGVFHNPLLVVVAVFVLIAAKAESYDVTLTHAARGLPVEATMITKFESLEAHATLGRAVDELLRTSQKEFPVVDGAGQLKGFLTRKAMLGALRRTGGTAPVTSVMTQVPTVHHRAPLDSVLKRLRQRHIPALGVVDDDQRLIGLITPDNVRRLMQVRSAWPKERRAGWLHAA</sequence>
<dbReference type="GO" id="GO:0046872">
    <property type="term" value="F:metal ion binding"/>
    <property type="evidence" value="ECO:0007669"/>
    <property type="project" value="UniProtKB-UniRule"/>
</dbReference>
<dbReference type="SMART" id="SM00116">
    <property type="entry name" value="CBS"/>
    <property type="match status" value="2"/>
</dbReference>
<dbReference type="InterPro" id="IPR046342">
    <property type="entry name" value="CBS_dom_sf"/>
</dbReference>
<comment type="subcellular location">
    <subcellularLocation>
        <location evidence="1 14">Cell membrane</location>
        <topology evidence="1 14">Multi-pass membrane protein</topology>
    </subcellularLocation>
</comment>
<evidence type="ECO:0000256" key="2">
    <source>
        <dbReference type="ARBA" id="ARBA00007931"/>
    </source>
</evidence>
<dbReference type="PROSITE" id="PS51371">
    <property type="entry name" value="CBS"/>
    <property type="match status" value="2"/>
</dbReference>
<evidence type="ECO:0000256" key="12">
    <source>
        <dbReference type="ARBA" id="ARBA00023122"/>
    </source>
</evidence>
<evidence type="ECO:0000259" key="18">
    <source>
        <dbReference type="PROSITE" id="PS51371"/>
    </source>
</evidence>
<dbReference type="OrthoDB" id="9781963at2"/>
<evidence type="ECO:0000256" key="1">
    <source>
        <dbReference type="ARBA" id="ARBA00004651"/>
    </source>
</evidence>
<keyword evidence="8 14" id="KW-0378">Hydrolase</keyword>
<dbReference type="CDD" id="cd06164">
    <property type="entry name" value="S2P-M50_SpoIVFB_CBS"/>
    <property type="match status" value="1"/>
</dbReference>
<evidence type="ECO:0000256" key="8">
    <source>
        <dbReference type="ARBA" id="ARBA00022801"/>
    </source>
</evidence>
<keyword evidence="10 14" id="KW-1133">Transmembrane helix</keyword>
<feature type="binding site" evidence="16">
    <location>
        <position position="62"/>
    </location>
    <ligand>
        <name>Zn(2+)</name>
        <dbReference type="ChEBI" id="CHEBI:29105"/>
        <note>catalytic</note>
    </ligand>
</feature>
<feature type="binding site" evidence="16">
    <location>
        <position position="161"/>
    </location>
    <ligand>
        <name>Zn(2+)</name>
        <dbReference type="ChEBI" id="CHEBI:29105"/>
        <note>catalytic</note>
    </ligand>
</feature>
<dbReference type="PIRSF" id="PIRSF006404">
    <property type="entry name" value="UCP006404_Pept_M50_CBS"/>
    <property type="match status" value="1"/>
</dbReference>
<evidence type="ECO:0000256" key="3">
    <source>
        <dbReference type="ARBA" id="ARBA00022475"/>
    </source>
</evidence>
<keyword evidence="7" id="KW-0677">Repeat</keyword>
<dbReference type="RefSeq" id="WP_126401803.1">
    <property type="nucleotide sequence ID" value="NZ_AP018907.1"/>
</dbReference>
<dbReference type="InterPro" id="IPR016483">
    <property type="entry name" value="UCP006404_Pept_M50_CBS"/>
</dbReference>
<feature type="binding site" evidence="16">
    <location>
        <position position="58"/>
    </location>
    <ligand>
        <name>Zn(2+)</name>
        <dbReference type="ChEBI" id="CHEBI:29105"/>
        <note>catalytic</note>
    </ligand>
</feature>
<evidence type="ECO:0000256" key="13">
    <source>
        <dbReference type="ARBA" id="ARBA00023136"/>
    </source>
</evidence>
<proteinExistence type="inferred from homology"/>
<organism evidence="19 20">
    <name type="scientific">Blastochloris tepida</name>
    <dbReference type="NCBI Taxonomy" id="2233851"/>
    <lineage>
        <taxon>Bacteria</taxon>
        <taxon>Pseudomonadati</taxon>
        <taxon>Pseudomonadota</taxon>
        <taxon>Alphaproteobacteria</taxon>
        <taxon>Hyphomicrobiales</taxon>
        <taxon>Blastochloridaceae</taxon>
        <taxon>Blastochloris</taxon>
    </lineage>
</organism>